<evidence type="ECO:0000259" key="1">
    <source>
        <dbReference type="PROSITE" id="PS51186"/>
    </source>
</evidence>
<comment type="caution">
    <text evidence="2">The sequence shown here is derived from an EMBL/GenBank/DDBJ whole genome shotgun (WGS) entry which is preliminary data.</text>
</comment>
<reference evidence="2" key="1">
    <citation type="submission" date="2021-01" db="EMBL/GenBank/DDBJ databases">
        <title>Whole genome shotgun sequence of Actinocatenispora rupis NBRC 107355.</title>
        <authorList>
            <person name="Komaki H."/>
            <person name="Tamura T."/>
        </authorList>
    </citation>
    <scope>NUCLEOTIDE SEQUENCE</scope>
    <source>
        <strain evidence="2">NBRC 107355</strain>
    </source>
</reference>
<proteinExistence type="predicted"/>
<accession>A0A8J3J5S5</accession>
<dbReference type="Gene3D" id="3.40.630.30">
    <property type="match status" value="2"/>
</dbReference>
<evidence type="ECO:0000313" key="3">
    <source>
        <dbReference type="Proteomes" id="UP000612808"/>
    </source>
</evidence>
<evidence type="ECO:0000313" key="2">
    <source>
        <dbReference type="EMBL" id="GID10647.1"/>
    </source>
</evidence>
<dbReference type="PROSITE" id="PS51186">
    <property type="entry name" value="GNAT"/>
    <property type="match status" value="2"/>
</dbReference>
<dbReference type="AlphaFoldDB" id="A0A8J3J5S5"/>
<dbReference type="InterPro" id="IPR016181">
    <property type="entry name" value="Acyl_CoA_acyltransferase"/>
</dbReference>
<keyword evidence="3" id="KW-1185">Reference proteome</keyword>
<dbReference type="CDD" id="cd04301">
    <property type="entry name" value="NAT_SF"/>
    <property type="match status" value="1"/>
</dbReference>
<dbReference type="GO" id="GO:0005737">
    <property type="term" value="C:cytoplasm"/>
    <property type="evidence" value="ECO:0007669"/>
    <property type="project" value="TreeGrafter"/>
</dbReference>
<dbReference type="GO" id="GO:0008999">
    <property type="term" value="F:protein-N-terminal-alanine acetyltransferase activity"/>
    <property type="evidence" value="ECO:0007669"/>
    <property type="project" value="TreeGrafter"/>
</dbReference>
<gene>
    <name evidence="2" type="ORF">Aru02nite_15360</name>
</gene>
<feature type="domain" description="N-acetyltransferase" evidence="1">
    <location>
        <begin position="11"/>
        <end position="177"/>
    </location>
</feature>
<dbReference type="GO" id="GO:1990189">
    <property type="term" value="F:protein N-terminal-serine acetyltransferase activity"/>
    <property type="evidence" value="ECO:0007669"/>
    <property type="project" value="TreeGrafter"/>
</dbReference>
<dbReference type="Pfam" id="PF13302">
    <property type="entry name" value="Acetyltransf_3"/>
    <property type="match status" value="2"/>
</dbReference>
<dbReference type="EMBL" id="BOMB01000008">
    <property type="protein sequence ID" value="GID10647.1"/>
    <property type="molecule type" value="Genomic_DNA"/>
</dbReference>
<dbReference type="SUPFAM" id="SSF55729">
    <property type="entry name" value="Acyl-CoA N-acyltransferases (Nat)"/>
    <property type="match status" value="2"/>
</dbReference>
<dbReference type="PANTHER" id="PTHR43441:SF10">
    <property type="entry name" value="ACETYLTRANSFERASE"/>
    <property type="match status" value="1"/>
</dbReference>
<feature type="domain" description="N-acetyltransferase" evidence="1">
    <location>
        <begin position="212"/>
        <end position="375"/>
    </location>
</feature>
<protein>
    <recommendedName>
        <fullName evidence="1">N-acetyltransferase domain-containing protein</fullName>
    </recommendedName>
</protein>
<sequence length="377" mass="40191">MDPVDLAGDGLLLRCWRPTDADAVLGACQDPEIARWTTVPVPYGRGDAEAFVTGAAGAWAAGTGTPFGVFDADGGELLGSTALHLEPARRGADLGYWTAPWARGRRVAERAGRLAARWGFDALGLRRLGWRAVVGNHASRLVALRLGMRMEGVTRAGLRPHGGEGDPVDGWLAGMLPGELRDAGPDDVRLARAARQARTYSGAQPTVDAGTLVLRALGPGDVPHLVRTSRDPETVANTGIPVPYQESDAEFFVRYAADCWRGGTGVVFAAAAPTGRFLGTFELRLDGYPARVGEVGYSVAPWARGRGVATTALRALCDWAYAALALDRVEWRAFVANPASRRVAEKAGFTVEGTERGHHLQRGVPVDTWYGARLSTD</sequence>
<dbReference type="Proteomes" id="UP000612808">
    <property type="component" value="Unassembled WGS sequence"/>
</dbReference>
<dbReference type="InterPro" id="IPR051908">
    <property type="entry name" value="Ribosomal_N-acetyltransferase"/>
</dbReference>
<name>A0A8J3J5S5_9ACTN</name>
<dbReference type="RefSeq" id="WP_203655990.1">
    <property type="nucleotide sequence ID" value="NZ_BAAAZM010000003.1"/>
</dbReference>
<dbReference type="InterPro" id="IPR000182">
    <property type="entry name" value="GNAT_dom"/>
</dbReference>
<organism evidence="2 3">
    <name type="scientific">Actinocatenispora rupis</name>
    <dbReference type="NCBI Taxonomy" id="519421"/>
    <lineage>
        <taxon>Bacteria</taxon>
        <taxon>Bacillati</taxon>
        <taxon>Actinomycetota</taxon>
        <taxon>Actinomycetes</taxon>
        <taxon>Micromonosporales</taxon>
        <taxon>Micromonosporaceae</taxon>
        <taxon>Actinocatenispora</taxon>
    </lineage>
</organism>
<dbReference type="PANTHER" id="PTHR43441">
    <property type="entry name" value="RIBOSOMAL-PROTEIN-SERINE ACETYLTRANSFERASE"/>
    <property type="match status" value="1"/>
</dbReference>